<evidence type="ECO:0000256" key="7">
    <source>
        <dbReference type="RuleBase" id="RU003331"/>
    </source>
</evidence>
<evidence type="ECO:0000256" key="6">
    <source>
        <dbReference type="RuleBase" id="RU003330"/>
    </source>
</evidence>
<name>E3CUM4_9BACT</name>
<dbReference type="Gene3D" id="3.40.50.300">
    <property type="entry name" value="P-loop containing nucleotide triphosphate hydrolases"/>
    <property type="match status" value="1"/>
</dbReference>
<feature type="region of interest" description="LID" evidence="5">
    <location>
        <begin position="126"/>
        <end position="163"/>
    </location>
</feature>
<dbReference type="Pfam" id="PF05191">
    <property type="entry name" value="ADK_lid"/>
    <property type="match status" value="1"/>
</dbReference>
<feature type="binding site" evidence="5">
    <location>
        <position position="199"/>
    </location>
    <ligand>
        <name>ATP</name>
        <dbReference type="ChEBI" id="CHEBI:30616"/>
    </ligand>
</feature>
<dbReference type="AlphaFoldDB" id="E3CUM4"/>
<dbReference type="CDD" id="cd01428">
    <property type="entry name" value="ADK"/>
    <property type="match status" value="1"/>
</dbReference>
<dbReference type="NCBIfam" id="NF011100">
    <property type="entry name" value="PRK14527.1"/>
    <property type="match status" value="1"/>
</dbReference>
<dbReference type="PROSITE" id="PS00113">
    <property type="entry name" value="ADENYLATE_KINASE"/>
    <property type="match status" value="1"/>
</dbReference>
<protein>
    <recommendedName>
        <fullName evidence="5 7">Adenylate kinase</fullName>
        <shortName evidence="5">AK</shortName>
        <ecNumber evidence="5 7">2.7.4.3</ecNumber>
    </recommendedName>
    <alternativeName>
        <fullName evidence="5">ATP-AMP transphosphorylase</fullName>
    </alternativeName>
    <alternativeName>
        <fullName evidence="5">ATP:AMP phosphotransferase</fullName>
    </alternativeName>
    <alternativeName>
        <fullName evidence="5">Adenylate monophosphate kinase</fullName>
    </alternativeName>
</protein>
<feature type="binding site" evidence="5">
    <location>
        <position position="92"/>
    </location>
    <ligand>
        <name>AMP</name>
        <dbReference type="ChEBI" id="CHEBI:456215"/>
    </ligand>
</feature>
<feature type="binding site" evidence="5">
    <location>
        <begin position="10"/>
        <end position="15"/>
    </location>
    <ligand>
        <name>ATP</name>
        <dbReference type="ChEBI" id="CHEBI:30616"/>
    </ligand>
</feature>
<dbReference type="GO" id="GO:0005737">
    <property type="term" value="C:cytoplasm"/>
    <property type="evidence" value="ECO:0007669"/>
    <property type="project" value="UniProtKB-SubCell"/>
</dbReference>
<feature type="binding site" evidence="5">
    <location>
        <position position="127"/>
    </location>
    <ligand>
        <name>ATP</name>
        <dbReference type="ChEBI" id="CHEBI:30616"/>
    </ligand>
</feature>
<feature type="binding site" evidence="5">
    <location>
        <position position="133"/>
    </location>
    <ligand>
        <name>Zn(2+)</name>
        <dbReference type="ChEBI" id="CHEBI:29105"/>
        <note>structural</note>
    </ligand>
</feature>
<dbReference type="PaxDb" id="584708-Apau_1621"/>
<evidence type="ECO:0000313" key="9">
    <source>
        <dbReference type="EMBL" id="EFQ24040.1"/>
    </source>
</evidence>
<dbReference type="PRINTS" id="PR00094">
    <property type="entry name" value="ADENYLTKNASE"/>
</dbReference>
<evidence type="ECO:0000256" key="1">
    <source>
        <dbReference type="ARBA" id="ARBA00022679"/>
    </source>
</evidence>
<feature type="binding site" evidence="5">
    <location>
        <position position="130"/>
    </location>
    <ligand>
        <name>Zn(2+)</name>
        <dbReference type="ChEBI" id="CHEBI:29105"/>
        <note>structural</note>
    </ligand>
</feature>
<keyword evidence="2 5" id="KW-0545">Nucleotide biosynthesis</keyword>
<keyword evidence="5" id="KW-0479">Metal-binding</keyword>
<reference evidence="9 10" key="1">
    <citation type="journal article" date="2010" name="Stand. Genomic Sci.">
        <title>Non-contiguous finished genome sequence of Aminomonas paucivorans type strain (GLU-3).</title>
        <authorList>
            <person name="Pitluck S."/>
            <person name="Yasawong M."/>
            <person name="Held B."/>
            <person name="Lapidus A."/>
            <person name="Nolan M."/>
            <person name="Copeland A."/>
            <person name="Lucas S."/>
            <person name="Del Rio T.G."/>
            <person name="Tice H."/>
            <person name="Cheng J.F."/>
            <person name="Chertkov O."/>
            <person name="Goodwin L."/>
            <person name="Tapia R."/>
            <person name="Han C."/>
            <person name="Liolios K."/>
            <person name="Ivanova N."/>
            <person name="Mavromatis K."/>
            <person name="Ovchinnikova G."/>
            <person name="Pati A."/>
            <person name="Chen A."/>
            <person name="Palaniappan K."/>
            <person name="Land M."/>
            <person name="Hauser L."/>
            <person name="Chang Y.J."/>
            <person name="Jeffries C.D."/>
            <person name="Pukall R."/>
            <person name="Spring S."/>
            <person name="Rohde M."/>
            <person name="Sikorski J."/>
            <person name="Goker M."/>
            <person name="Woyke T."/>
            <person name="Bristow J."/>
            <person name="Eisen J.A."/>
            <person name="Markowitz V."/>
            <person name="Hugenholtz P."/>
            <person name="Kyrpides N.C."/>
            <person name="Klenk H.P."/>
        </authorList>
    </citation>
    <scope>NUCLEOTIDE SEQUENCE [LARGE SCALE GENOMIC DNA]</scope>
    <source>
        <strain evidence="9 10">DSM 12260</strain>
    </source>
</reference>
<comment type="similarity">
    <text evidence="5 6">Belongs to the adenylate kinase family.</text>
</comment>
<feature type="binding site" evidence="5">
    <location>
        <position position="31"/>
    </location>
    <ligand>
        <name>AMP</name>
        <dbReference type="ChEBI" id="CHEBI:456215"/>
    </ligand>
</feature>
<feature type="binding site" evidence="5">
    <location>
        <position position="150"/>
    </location>
    <ligand>
        <name>Zn(2+)</name>
        <dbReference type="ChEBI" id="CHEBI:29105"/>
        <note>structural</note>
    </ligand>
</feature>
<feature type="domain" description="Adenylate kinase active site lid" evidence="8">
    <location>
        <begin position="127"/>
        <end position="162"/>
    </location>
</feature>
<proteinExistence type="inferred from homology"/>
<feature type="binding site" evidence="5">
    <location>
        <position position="36"/>
    </location>
    <ligand>
        <name>AMP</name>
        <dbReference type="ChEBI" id="CHEBI:456215"/>
    </ligand>
</feature>
<dbReference type="RefSeq" id="WP_006301258.1">
    <property type="nucleotide sequence ID" value="NZ_CM001022.1"/>
</dbReference>
<feature type="binding site" evidence="5">
    <location>
        <begin position="85"/>
        <end position="88"/>
    </location>
    <ligand>
        <name>AMP</name>
        <dbReference type="ChEBI" id="CHEBI:456215"/>
    </ligand>
</feature>
<keyword evidence="5 7" id="KW-0067">ATP-binding</keyword>
<dbReference type="STRING" id="584708.Apau_1621"/>
<keyword evidence="10" id="KW-1185">Reference proteome</keyword>
<organism evidence="9 10">
    <name type="scientific">Aminomonas paucivorans DSM 12260</name>
    <dbReference type="NCBI Taxonomy" id="584708"/>
    <lineage>
        <taxon>Bacteria</taxon>
        <taxon>Thermotogati</taxon>
        <taxon>Synergistota</taxon>
        <taxon>Synergistia</taxon>
        <taxon>Synergistales</taxon>
        <taxon>Synergistaceae</taxon>
        <taxon>Aminomonas</taxon>
    </lineage>
</organism>
<keyword evidence="5" id="KW-0963">Cytoplasm</keyword>
<evidence type="ECO:0000256" key="2">
    <source>
        <dbReference type="ARBA" id="ARBA00022727"/>
    </source>
</evidence>
<keyword evidence="3 5" id="KW-0547">Nucleotide-binding</keyword>
<comment type="subunit">
    <text evidence="5 7">Monomer.</text>
</comment>
<comment type="function">
    <text evidence="5">Catalyzes the reversible transfer of the terminal phosphate group between ATP and AMP. Plays an important role in cellular energy homeostasis and in adenine nucleotide metabolism.</text>
</comment>
<evidence type="ECO:0000256" key="5">
    <source>
        <dbReference type="HAMAP-Rule" id="MF_00235"/>
    </source>
</evidence>
<sequence>MRLILLGPPGAGKGTQAASVIERFTIPHLSTGDMLRDHVKRGTVLGVEAKSFMDSGKLVPDGLIIAMMEDRLRQEDCGRGFLLDGFPRTLPQAEALDALLSRLGVSLDAVVLLDVTDGVVVERLCGRRVCKDCGAIYHVSFHPSRVSGICDLCGGELVQRDDDREDVIRKRLGVYHEQTSPLVAYYEKQDILRRVNAEGAPDAVCRNLEKQGGAA</sequence>
<dbReference type="Proteomes" id="UP000005096">
    <property type="component" value="Chromosome"/>
</dbReference>
<dbReference type="InterPro" id="IPR033690">
    <property type="entry name" value="Adenylat_kinase_CS"/>
</dbReference>
<dbReference type="GO" id="GO:0044209">
    <property type="term" value="P:AMP salvage"/>
    <property type="evidence" value="ECO:0007669"/>
    <property type="project" value="UniProtKB-UniRule"/>
</dbReference>
<feature type="binding site" evidence="5">
    <location>
        <begin position="57"/>
        <end position="59"/>
    </location>
    <ligand>
        <name>AMP</name>
        <dbReference type="ChEBI" id="CHEBI:456215"/>
    </ligand>
</feature>
<feature type="binding site" evidence="5">
    <location>
        <position position="160"/>
    </location>
    <ligand>
        <name>AMP</name>
        <dbReference type="ChEBI" id="CHEBI:456215"/>
    </ligand>
</feature>
<dbReference type="PANTHER" id="PTHR23359">
    <property type="entry name" value="NUCLEOTIDE KINASE"/>
    <property type="match status" value="1"/>
</dbReference>
<dbReference type="InterPro" id="IPR007862">
    <property type="entry name" value="Adenylate_kinase_lid-dom"/>
</dbReference>
<comment type="catalytic activity">
    <reaction evidence="5 7">
        <text>AMP + ATP = 2 ADP</text>
        <dbReference type="Rhea" id="RHEA:12973"/>
        <dbReference type="ChEBI" id="CHEBI:30616"/>
        <dbReference type="ChEBI" id="CHEBI:456215"/>
        <dbReference type="ChEBI" id="CHEBI:456216"/>
        <dbReference type="EC" id="2.7.4.3"/>
    </reaction>
</comment>
<dbReference type="SUPFAM" id="SSF52540">
    <property type="entry name" value="P-loop containing nucleoside triphosphate hydrolases"/>
    <property type="match status" value="1"/>
</dbReference>
<keyword evidence="5" id="KW-0862">Zinc</keyword>
<dbReference type="InterPro" id="IPR006259">
    <property type="entry name" value="Adenyl_kin_sub"/>
</dbReference>
<evidence type="ECO:0000256" key="3">
    <source>
        <dbReference type="ARBA" id="ARBA00022741"/>
    </source>
</evidence>
<feature type="binding site" evidence="5">
    <location>
        <begin position="136"/>
        <end position="137"/>
    </location>
    <ligand>
        <name>ATP</name>
        <dbReference type="ChEBI" id="CHEBI:30616"/>
    </ligand>
</feature>
<dbReference type="InterPro" id="IPR027417">
    <property type="entry name" value="P-loop_NTPase"/>
</dbReference>
<dbReference type="EC" id="2.7.4.3" evidence="5 7"/>
<gene>
    <name evidence="5" type="primary">adk</name>
    <name evidence="9" type="ORF">Apau_1621</name>
</gene>
<dbReference type="Pfam" id="PF00406">
    <property type="entry name" value="ADK"/>
    <property type="match status" value="1"/>
</dbReference>
<dbReference type="eggNOG" id="COG0563">
    <property type="taxonomic scope" value="Bacteria"/>
</dbReference>
<dbReference type="NCBIfam" id="NF001380">
    <property type="entry name" value="PRK00279.1-2"/>
    <property type="match status" value="1"/>
</dbReference>
<dbReference type="InterPro" id="IPR000850">
    <property type="entry name" value="Adenylat/UMP-CMP_kin"/>
</dbReference>
<comment type="pathway">
    <text evidence="5">Purine metabolism; AMP biosynthesis via salvage pathway; AMP from ADP: step 1/1.</text>
</comment>
<dbReference type="EMBL" id="CM001022">
    <property type="protein sequence ID" value="EFQ24040.1"/>
    <property type="molecule type" value="Genomic_DNA"/>
</dbReference>
<feature type="binding site" evidence="5">
    <location>
        <position position="153"/>
    </location>
    <ligand>
        <name>Zn(2+)</name>
        <dbReference type="ChEBI" id="CHEBI:29105"/>
        <note>structural</note>
    </ligand>
</feature>
<dbReference type="FunFam" id="3.40.50.300:FF:000106">
    <property type="entry name" value="Adenylate kinase mitochondrial"/>
    <property type="match status" value="1"/>
</dbReference>
<comment type="subcellular location">
    <subcellularLocation>
        <location evidence="5 7">Cytoplasm</location>
    </subcellularLocation>
</comment>
<feature type="region of interest" description="NMP" evidence="5">
    <location>
        <begin position="30"/>
        <end position="59"/>
    </location>
</feature>
<dbReference type="NCBIfam" id="TIGR01351">
    <property type="entry name" value="adk"/>
    <property type="match status" value="1"/>
</dbReference>
<dbReference type="HAMAP" id="MF_00235">
    <property type="entry name" value="Adenylate_kinase_Adk"/>
    <property type="match status" value="1"/>
</dbReference>
<feature type="binding site" evidence="5">
    <location>
        <position position="171"/>
    </location>
    <ligand>
        <name>AMP</name>
        <dbReference type="ChEBI" id="CHEBI:456215"/>
    </ligand>
</feature>
<dbReference type="GO" id="GO:0005524">
    <property type="term" value="F:ATP binding"/>
    <property type="evidence" value="ECO:0007669"/>
    <property type="project" value="UniProtKB-UniRule"/>
</dbReference>
<accession>E3CUM4</accession>
<dbReference type="GO" id="GO:0004017">
    <property type="term" value="F:AMP kinase activity"/>
    <property type="evidence" value="ECO:0007669"/>
    <property type="project" value="UniProtKB-UniRule"/>
</dbReference>
<evidence type="ECO:0000259" key="8">
    <source>
        <dbReference type="Pfam" id="PF05191"/>
    </source>
</evidence>
<dbReference type="UniPathway" id="UPA00588">
    <property type="reaction ID" value="UER00649"/>
</dbReference>
<keyword evidence="4 5" id="KW-0418">Kinase</keyword>
<dbReference type="NCBIfam" id="NF001381">
    <property type="entry name" value="PRK00279.1-3"/>
    <property type="match status" value="1"/>
</dbReference>
<dbReference type="HOGENOM" id="CLU_032354_1_2_0"/>
<keyword evidence="1 5" id="KW-0808">Transferase</keyword>
<dbReference type="OrthoDB" id="9805030at2"/>
<comment type="domain">
    <text evidence="5">Consists of three domains, a large central CORE domain and two small peripheral domains, NMPbind and LID, which undergo movements during catalysis. The LID domain closes over the site of phosphoryl transfer upon ATP binding. Assembling and dissambling the active center during each catalytic cycle provides an effective means to prevent ATP hydrolysis. Some bacteria have evolved a zinc-coordinating structure that stabilizes the LID domain.</text>
</comment>
<evidence type="ECO:0000256" key="4">
    <source>
        <dbReference type="ARBA" id="ARBA00022777"/>
    </source>
</evidence>
<dbReference type="GO" id="GO:0008270">
    <property type="term" value="F:zinc ion binding"/>
    <property type="evidence" value="ECO:0007669"/>
    <property type="project" value="UniProtKB-UniRule"/>
</dbReference>
<evidence type="ECO:0000313" key="10">
    <source>
        <dbReference type="Proteomes" id="UP000005096"/>
    </source>
</evidence>